<dbReference type="PANTHER" id="PTHR10352">
    <property type="entry name" value="EUKARYOTIC TRANSLATION INITIATION FACTOR 3 SUBUNIT G"/>
    <property type="match status" value="1"/>
</dbReference>
<dbReference type="SUPFAM" id="SSF54928">
    <property type="entry name" value="RNA-binding domain, RBD"/>
    <property type="match status" value="2"/>
</dbReference>
<gene>
    <name evidence="9" type="ORF">HOLleu_14961</name>
</gene>
<evidence type="ECO:0000256" key="4">
    <source>
        <dbReference type="ARBA" id="ARBA00022884"/>
    </source>
</evidence>
<evidence type="ECO:0000313" key="10">
    <source>
        <dbReference type="Proteomes" id="UP001152320"/>
    </source>
</evidence>
<dbReference type="InterPro" id="IPR006548">
    <property type="entry name" value="ELAD_HU_SF"/>
</dbReference>
<proteinExistence type="inferred from homology"/>
<evidence type="ECO:0000313" key="9">
    <source>
        <dbReference type="EMBL" id="KAJ8040617.1"/>
    </source>
</evidence>
<dbReference type="OrthoDB" id="266020at2759"/>
<dbReference type="InterPro" id="IPR012677">
    <property type="entry name" value="Nucleotide-bd_a/b_plait_sf"/>
</dbReference>
<comment type="subcellular location">
    <subcellularLocation>
        <location evidence="1">Nucleus</location>
    </subcellularLocation>
</comment>
<dbReference type="FunFam" id="3.30.70.330:FF:000383">
    <property type="entry name" value="Sex lethal, isoform D"/>
    <property type="match status" value="1"/>
</dbReference>
<organism evidence="9 10">
    <name type="scientific">Holothuria leucospilota</name>
    <name type="common">Black long sea cucumber</name>
    <name type="synonym">Mertensiothuria leucospilota</name>
    <dbReference type="NCBI Taxonomy" id="206669"/>
    <lineage>
        <taxon>Eukaryota</taxon>
        <taxon>Metazoa</taxon>
        <taxon>Echinodermata</taxon>
        <taxon>Eleutherozoa</taxon>
        <taxon>Echinozoa</taxon>
        <taxon>Holothuroidea</taxon>
        <taxon>Aspidochirotacea</taxon>
        <taxon>Aspidochirotida</taxon>
        <taxon>Holothuriidae</taxon>
        <taxon>Holothuria</taxon>
    </lineage>
</organism>
<evidence type="ECO:0000256" key="1">
    <source>
        <dbReference type="ARBA" id="ARBA00004123"/>
    </source>
</evidence>
<dbReference type="GO" id="GO:0009967">
    <property type="term" value="P:positive regulation of signal transduction"/>
    <property type="evidence" value="ECO:0007669"/>
    <property type="project" value="UniProtKB-ARBA"/>
</dbReference>
<dbReference type="GO" id="GO:1990904">
    <property type="term" value="C:ribonucleoprotein complex"/>
    <property type="evidence" value="ECO:0007669"/>
    <property type="project" value="InterPro"/>
</dbReference>
<feature type="domain" description="RRM" evidence="8">
    <location>
        <begin position="51"/>
        <end position="129"/>
    </location>
</feature>
<feature type="compositionally biased region" description="Low complexity" evidence="7">
    <location>
        <begin position="18"/>
        <end position="33"/>
    </location>
</feature>
<dbReference type="NCBIfam" id="TIGR01661">
    <property type="entry name" value="ELAV_HUD_SF"/>
    <property type="match status" value="1"/>
</dbReference>
<dbReference type="FunFam" id="3.30.70.330:FF:000205">
    <property type="entry name" value="Sex lethal, isoform B"/>
    <property type="match status" value="1"/>
</dbReference>
<dbReference type="PRINTS" id="PR00961">
    <property type="entry name" value="HUDSXLRNA"/>
</dbReference>
<keyword evidence="4 6" id="KW-0694">RNA-binding</keyword>
<evidence type="ECO:0000256" key="2">
    <source>
        <dbReference type="ARBA" id="ARBA00006266"/>
    </source>
</evidence>
<keyword evidence="10" id="KW-1185">Reference proteome</keyword>
<dbReference type="PROSITE" id="PS50102">
    <property type="entry name" value="RRM"/>
    <property type="match status" value="3"/>
</dbReference>
<reference evidence="9" key="1">
    <citation type="submission" date="2021-10" db="EMBL/GenBank/DDBJ databases">
        <title>Tropical sea cucumber genome reveals ecological adaptation and Cuvierian tubules defense mechanism.</title>
        <authorList>
            <person name="Chen T."/>
        </authorList>
    </citation>
    <scope>NUCLEOTIDE SEQUENCE</scope>
    <source>
        <strain evidence="9">Nanhai2018</strain>
        <tissue evidence="9">Muscle</tissue>
    </source>
</reference>
<evidence type="ECO:0000259" key="8">
    <source>
        <dbReference type="PROSITE" id="PS50102"/>
    </source>
</evidence>
<dbReference type="FunFam" id="3.30.70.330:FF:000006">
    <property type="entry name" value="ELAV-like 3"/>
    <property type="match status" value="1"/>
</dbReference>
<name>A0A9Q1H9A8_HOLLE</name>
<dbReference type="AlphaFoldDB" id="A0A9Q1H9A8"/>
<comment type="similarity">
    <text evidence="2">Belongs to the RRM elav family.</text>
</comment>
<evidence type="ECO:0000256" key="7">
    <source>
        <dbReference type="SAM" id="MobiDB-lite"/>
    </source>
</evidence>
<dbReference type="Proteomes" id="UP001152320">
    <property type="component" value="Chromosome 6"/>
</dbReference>
<dbReference type="Pfam" id="PF00076">
    <property type="entry name" value="RRM_1"/>
    <property type="match status" value="3"/>
</dbReference>
<dbReference type="InterPro" id="IPR002343">
    <property type="entry name" value="Hud_Sxl_RNA"/>
</dbReference>
<evidence type="ECO:0000256" key="5">
    <source>
        <dbReference type="ARBA" id="ARBA00023242"/>
    </source>
</evidence>
<evidence type="ECO:0000256" key="6">
    <source>
        <dbReference type="PROSITE-ProRule" id="PRU00176"/>
    </source>
</evidence>
<dbReference type="GO" id="GO:0050686">
    <property type="term" value="P:negative regulation of mRNA processing"/>
    <property type="evidence" value="ECO:0007669"/>
    <property type="project" value="UniProtKB-ARBA"/>
</dbReference>
<dbReference type="GO" id="GO:0005634">
    <property type="term" value="C:nucleus"/>
    <property type="evidence" value="ECO:0007669"/>
    <property type="project" value="UniProtKB-SubCell"/>
</dbReference>
<feature type="domain" description="RRM" evidence="8">
    <location>
        <begin position="309"/>
        <end position="387"/>
    </location>
</feature>
<accession>A0A9Q1H9A8</accession>
<dbReference type="GO" id="GO:0005737">
    <property type="term" value="C:cytoplasm"/>
    <property type="evidence" value="ECO:0007669"/>
    <property type="project" value="UniProtKB-ARBA"/>
</dbReference>
<dbReference type="InterPro" id="IPR000504">
    <property type="entry name" value="RRM_dom"/>
</dbReference>
<feature type="domain" description="RRM" evidence="8">
    <location>
        <begin position="137"/>
        <end position="215"/>
    </location>
</feature>
<dbReference type="GO" id="GO:0010629">
    <property type="term" value="P:negative regulation of gene expression"/>
    <property type="evidence" value="ECO:0007669"/>
    <property type="project" value="UniProtKB-ARBA"/>
</dbReference>
<dbReference type="GO" id="GO:0003729">
    <property type="term" value="F:mRNA binding"/>
    <property type="evidence" value="ECO:0007669"/>
    <property type="project" value="UniProtKB-ARBA"/>
</dbReference>
<feature type="region of interest" description="Disordered" evidence="7">
    <location>
        <begin position="18"/>
        <end position="45"/>
    </location>
</feature>
<dbReference type="SMART" id="SM00360">
    <property type="entry name" value="RRM"/>
    <property type="match status" value="3"/>
</dbReference>
<dbReference type="InterPro" id="IPR035979">
    <property type="entry name" value="RBD_domain_sf"/>
</dbReference>
<comment type="caution">
    <text evidence="9">The sequence shown here is derived from an EMBL/GenBank/DDBJ whole genome shotgun (WGS) entry which is preliminary data.</text>
</comment>
<keyword evidence="5" id="KW-0539">Nucleus</keyword>
<dbReference type="Gene3D" id="3.30.70.330">
    <property type="match status" value="3"/>
</dbReference>
<protein>
    <submittedName>
        <fullName evidence="9">ELAV-like protein 2</fullName>
    </submittedName>
</protein>
<dbReference type="CDD" id="cd12377">
    <property type="entry name" value="RRM3_Hu"/>
    <property type="match status" value="1"/>
</dbReference>
<dbReference type="EMBL" id="JAIZAY010000006">
    <property type="protein sequence ID" value="KAJ8040617.1"/>
    <property type="molecule type" value="Genomic_DNA"/>
</dbReference>
<sequence length="394" mass="44372">MEQIAHQLPAHHPLMQNLNHQNNHQTSHQSHPNGMVQPASPTDSMEDISKTNLIINYLPQEMNQEEIKELFGKFGEIESCKLVKDKLTGQSLGYGFVNFMKASEAAKAKDTLDGLKVEKKKLKVSYARPSSPAIKDANLYISGIPRMYSEKELQNLFTEYGEIITSKLLYDNGTSRGVGFVRFDRRQQAEAAINALHNTIPPGGTEPLVVKFASNPSQHYQKALQQFYMTGQLPMQISPTRRNNIYNTVGPGPVRHITPCVRWQDVGNKLLEKIIPKNYMFSPFRTATAPADTFTQMNQMVLTNNGNGWCIFVYNLPPETEENLLWQLFGPFGAVTNVKVVRDFNTRKCKGFGFVTMTNYEEAYNSVVSLNGYLLGSKYLQVSFKTNKSTAGKI</sequence>
<keyword evidence="3" id="KW-0677">Repeat</keyword>
<evidence type="ECO:0000256" key="3">
    <source>
        <dbReference type="ARBA" id="ARBA00022737"/>
    </source>
</evidence>